<evidence type="ECO:0000256" key="6">
    <source>
        <dbReference type="ARBA" id="ARBA00023136"/>
    </source>
</evidence>
<evidence type="ECO:0000256" key="11">
    <source>
        <dbReference type="ARBA" id="ARBA00048701"/>
    </source>
</evidence>
<accession>T1JUN0</accession>
<proteinExistence type="inferred from homology"/>
<name>T1JUN0_TETUR</name>
<comment type="similarity">
    <text evidence="3">Belongs to the AIG1 family.</text>
</comment>
<evidence type="ECO:0000256" key="9">
    <source>
        <dbReference type="ARBA" id="ARBA00047863"/>
    </source>
</evidence>
<feature type="transmembrane region" description="Helical" evidence="17">
    <location>
        <begin position="113"/>
        <end position="135"/>
    </location>
</feature>
<evidence type="ECO:0000256" key="2">
    <source>
        <dbReference type="ARBA" id="ARBA00004127"/>
    </source>
</evidence>
<evidence type="ECO:0000313" key="18">
    <source>
        <dbReference type="EnsemblMetazoa" id="tetur02g01530.1"/>
    </source>
</evidence>
<dbReference type="eggNOG" id="KOG3989">
    <property type="taxonomic scope" value="Eukaryota"/>
</dbReference>
<keyword evidence="4 17" id="KW-0812">Transmembrane</keyword>
<dbReference type="HOGENOM" id="CLU_1005849_0_0_1"/>
<dbReference type="KEGG" id="tut:107371084"/>
<reference evidence="19" key="1">
    <citation type="submission" date="2011-08" db="EMBL/GenBank/DDBJ databases">
        <authorList>
            <person name="Rombauts S."/>
        </authorList>
    </citation>
    <scope>NUCLEOTIDE SEQUENCE</scope>
    <source>
        <strain evidence="19">London</strain>
    </source>
</reference>
<dbReference type="AlphaFoldDB" id="T1JUN0"/>
<reference evidence="18" key="2">
    <citation type="submission" date="2015-06" db="UniProtKB">
        <authorList>
            <consortium name="EnsemblMetazoa"/>
        </authorList>
    </citation>
    <scope>IDENTIFICATION</scope>
</reference>
<evidence type="ECO:0000256" key="8">
    <source>
        <dbReference type="ARBA" id="ARBA00047427"/>
    </source>
</evidence>
<dbReference type="PANTHER" id="PTHR10989">
    <property type="entry name" value="ANDROGEN-INDUCED PROTEIN 1-RELATED"/>
    <property type="match status" value="1"/>
</dbReference>
<evidence type="ECO:0000256" key="3">
    <source>
        <dbReference type="ARBA" id="ARBA00009300"/>
    </source>
</evidence>
<protein>
    <submittedName>
        <fullName evidence="18">Uncharacterized protein</fullName>
    </submittedName>
</protein>
<comment type="subcellular location">
    <subcellularLocation>
        <location evidence="2">Endomembrane system</location>
        <topology evidence="2">Multi-pass membrane protein</topology>
    </subcellularLocation>
</comment>
<comment type="catalytic activity">
    <reaction evidence="11">
        <text>12-(9Z-octadecenoyloxy)-octadecanoate + H2O = 12-hydroxyoctadecanoate + (9Z)-octadecenoate + H(+)</text>
        <dbReference type="Rhea" id="RHEA:52060"/>
        <dbReference type="ChEBI" id="CHEBI:15377"/>
        <dbReference type="ChEBI" id="CHEBI:15378"/>
        <dbReference type="ChEBI" id="CHEBI:30823"/>
        <dbReference type="ChEBI" id="CHEBI:84201"/>
        <dbReference type="ChEBI" id="CHEBI:136302"/>
    </reaction>
    <physiologicalReaction direction="left-to-right" evidence="11">
        <dbReference type="Rhea" id="RHEA:52061"/>
    </physiologicalReaction>
</comment>
<dbReference type="PANTHER" id="PTHR10989:SF16">
    <property type="entry name" value="AT02829P-RELATED"/>
    <property type="match status" value="1"/>
</dbReference>
<comment type="catalytic activity">
    <reaction evidence="15">
        <text>13-(9Z-hexadecenoyloxy)-octadecanoate + H2O = 13-hydroxy-octadecanoate + (9Z)-hexadecenoate + H(+)</text>
        <dbReference type="Rhea" id="RHEA:52076"/>
        <dbReference type="ChEBI" id="CHEBI:15377"/>
        <dbReference type="ChEBI" id="CHEBI:15378"/>
        <dbReference type="ChEBI" id="CHEBI:32372"/>
        <dbReference type="ChEBI" id="CHEBI:136304"/>
        <dbReference type="ChEBI" id="CHEBI:136315"/>
    </reaction>
    <physiologicalReaction direction="left-to-right" evidence="15">
        <dbReference type="Rhea" id="RHEA:52077"/>
    </physiologicalReaction>
</comment>
<feature type="transmembrane region" description="Helical" evidence="17">
    <location>
        <begin position="219"/>
        <end position="239"/>
    </location>
</feature>
<comment type="catalytic activity">
    <reaction evidence="9">
        <text>9-hexadecanoyloxy-octadecanoate + H2O = 9-hydroxy-octadecanoate + hexadecanoate + H(+)</text>
        <dbReference type="Rhea" id="RHEA:52052"/>
        <dbReference type="ChEBI" id="CHEBI:7896"/>
        <dbReference type="ChEBI" id="CHEBI:15377"/>
        <dbReference type="ChEBI" id="CHEBI:15378"/>
        <dbReference type="ChEBI" id="CHEBI:83670"/>
        <dbReference type="ChEBI" id="CHEBI:136286"/>
    </reaction>
    <physiologicalReaction direction="left-to-right" evidence="9">
        <dbReference type="Rhea" id="RHEA:52053"/>
    </physiologicalReaction>
</comment>
<evidence type="ECO:0000256" key="13">
    <source>
        <dbReference type="ARBA" id="ARBA00049221"/>
    </source>
</evidence>
<dbReference type="GO" id="GO:0012505">
    <property type="term" value="C:endomembrane system"/>
    <property type="evidence" value="ECO:0007669"/>
    <property type="project" value="UniProtKB-SubCell"/>
</dbReference>
<comment type="catalytic activity">
    <reaction evidence="1">
        <text>9-(9Z-hexadecenoyloxy)-octadecanoate + H2O = (9Z)-hexadecenoate + 9-hydroxy-octadecanoate + H(+)</text>
        <dbReference type="Rhea" id="RHEA:52068"/>
        <dbReference type="ChEBI" id="CHEBI:15377"/>
        <dbReference type="ChEBI" id="CHEBI:15378"/>
        <dbReference type="ChEBI" id="CHEBI:32372"/>
        <dbReference type="ChEBI" id="CHEBI:136286"/>
        <dbReference type="ChEBI" id="CHEBI:136309"/>
    </reaction>
    <physiologicalReaction direction="left-to-right" evidence="1">
        <dbReference type="Rhea" id="RHEA:52069"/>
    </physiologicalReaction>
</comment>
<keyword evidence="5 17" id="KW-1133">Transmembrane helix</keyword>
<feature type="transmembrane region" description="Helical" evidence="17">
    <location>
        <begin position="181"/>
        <end position="207"/>
    </location>
</feature>
<gene>
    <name evidence="18" type="primary">107371084</name>
</gene>
<evidence type="ECO:0000256" key="1">
    <source>
        <dbReference type="ARBA" id="ARBA00000923"/>
    </source>
</evidence>
<comment type="catalytic activity">
    <reaction evidence="7">
        <text>12-hexadecanoyloxy-octadecanoate + H2O = 12-hydroxyoctadecanoate + hexadecanoate + H(+)</text>
        <dbReference type="Rhea" id="RHEA:52056"/>
        <dbReference type="ChEBI" id="CHEBI:7896"/>
        <dbReference type="ChEBI" id="CHEBI:15377"/>
        <dbReference type="ChEBI" id="CHEBI:15378"/>
        <dbReference type="ChEBI" id="CHEBI:83677"/>
        <dbReference type="ChEBI" id="CHEBI:84201"/>
    </reaction>
    <physiologicalReaction direction="left-to-right" evidence="7">
        <dbReference type="Rhea" id="RHEA:52057"/>
    </physiologicalReaction>
</comment>
<evidence type="ECO:0000256" key="10">
    <source>
        <dbReference type="ARBA" id="ARBA00048680"/>
    </source>
</evidence>
<keyword evidence="6 17" id="KW-0472">Membrane</keyword>
<feature type="transmembrane region" description="Helical" evidence="17">
    <location>
        <begin position="147"/>
        <end position="169"/>
    </location>
</feature>
<sequence>MDQINWIAWRLVSFLVHLMATLVYFYGLVLSEITFPDRVKDSEEPAWAGDWKFLTRWNFMIQLVVFTTLLGLDLAIVGKYIFSRRSDCLDLSGHSEGKQSSIIRRLSIIVDHVIYSLAFPLGVFVTITFWVLAAMGPGTVTSRPTKYILLNHIVHTLVGPTIILELLITSHKRPKHLVKSMFILVAFIICFITWLFFVHFYIDFWLYPILGKLGTVGRIFFIFGCILMLLIFYWIGIAINKLIWTEERDFAFRNQPKPLHQLDTTIMTGVSQNYNPE</sequence>
<evidence type="ECO:0000256" key="17">
    <source>
        <dbReference type="SAM" id="Phobius"/>
    </source>
</evidence>
<evidence type="ECO:0000256" key="16">
    <source>
        <dbReference type="ARBA" id="ARBA00049428"/>
    </source>
</evidence>
<comment type="catalytic activity">
    <reaction evidence="16">
        <text>12-(9Z-hexadecenoyloxy)-octadecanoate + H2O = 12-hydroxyoctadecanoate + (9Z)-hexadecenoate + H(+)</text>
        <dbReference type="Rhea" id="RHEA:52072"/>
        <dbReference type="ChEBI" id="CHEBI:15377"/>
        <dbReference type="ChEBI" id="CHEBI:15378"/>
        <dbReference type="ChEBI" id="CHEBI:32372"/>
        <dbReference type="ChEBI" id="CHEBI:84201"/>
        <dbReference type="ChEBI" id="CHEBI:136312"/>
    </reaction>
    <physiologicalReaction direction="left-to-right" evidence="16">
        <dbReference type="Rhea" id="RHEA:52073"/>
    </physiologicalReaction>
</comment>
<evidence type="ECO:0000256" key="12">
    <source>
        <dbReference type="ARBA" id="ARBA00048800"/>
    </source>
</evidence>
<evidence type="ECO:0000256" key="5">
    <source>
        <dbReference type="ARBA" id="ARBA00022989"/>
    </source>
</evidence>
<dbReference type="GO" id="GO:0016020">
    <property type="term" value="C:membrane"/>
    <property type="evidence" value="ECO:0007669"/>
    <property type="project" value="InterPro"/>
</dbReference>
<comment type="catalytic activity">
    <reaction evidence="8">
        <text>13-octadecanoyloxy-octadecanoate + H2O = 13-hydroxy-octadecanoate + octadecanoate + H(+)</text>
        <dbReference type="Rhea" id="RHEA:52084"/>
        <dbReference type="ChEBI" id="CHEBI:15377"/>
        <dbReference type="ChEBI" id="CHEBI:15378"/>
        <dbReference type="ChEBI" id="CHEBI:25629"/>
        <dbReference type="ChEBI" id="CHEBI:136304"/>
        <dbReference type="ChEBI" id="CHEBI:136335"/>
    </reaction>
    <physiologicalReaction direction="left-to-right" evidence="8">
        <dbReference type="Rhea" id="RHEA:52085"/>
    </physiologicalReaction>
</comment>
<comment type="catalytic activity">
    <reaction evidence="13">
        <text>9-octadecanoyloxy-octadecanoate + H2O = 9-hydroxy-octadecanoate + octadecanoate + H(+)</text>
        <dbReference type="Rhea" id="RHEA:52096"/>
        <dbReference type="ChEBI" id="CHEBI:15377"/>
        <dbReference type="ChEBI" id="CHEBI:15378"/>
        <dbReference type="ChEBI" id="CHEBI:25629"/>
        <dbReference type="ChEBI" id="CHEBI:136286"/>
        <dbReference type="ChEBI" id="CHEBI:136373"/>
    </reaction>
    <physiologicalReaction direction="left-to-right" evidence="13">
        <dbReference type="Rhea" id="RHEA:52097"/>
    </physiologicalReaction>
</comment>
<comment type="catalytic activity">
    <reaction evidence="14">
        <text>13-(9Z-octadecenoyloxy)-octadecanoate + H2O = 13-hydroxy-octadecanoate + (9Z)-octadecenoate + H(+)</text>
        <dbReference type="Rhea" id="RHEA:52064"/>
        <dbReference type="ChEBI" id="CHEBI:15377"/>
        <dbReference type="ChEBI" id="CHEBI:15378"/>
        <dbReference type="ChEBI" id="CHEBI:30823"/>
        <dbReference type="ChEBI" id="CHEBI:136303"/>
        <dbReference type="ChEBI" id="CHEBI:136304"/>
    </reaction>
    <physiologicalReaction direction="left-to-right" evidence="14">
        <dbReference type="Rhea" id="RHEA:52065"/>
    </physiologicalReaction>
</comment>
<dbReference type="Proteomes" id="UP000015104">
    <property type="component" value="Unassembled WGS sequence"/>
</dbReference>
<organism evidence="18 19">
    <name type="scientific">Tetranychus urticae</name>
    <name type="common">Two-spotted spider mite</name>
    <dbReference type="NCBI Taxonomy" id="32264"/>
    <lineage>
        <taxon>Eukaryota</taxon>
        <taxon>Metazoa</taxon>
        <taxon>Ecdysozoa</taxon>
        <taxon>Arthropoda</taxon>
        <taxon>Chelicerata</taxon>
        <taxon>Arachnida</taxon>
        <taxon>Acari</taxon>
        <taxon>Acariformes</taxon>
        <taxon>Trombidiformes</taxon>
        <taxon>Prostigmata</taxon>
        <taxon>Eleutherengona</taxon>
        <taxon>Raphignathae</taxon>
        <taxon>Tetranychoidea</taxon>
        <taxon>Tetranychidae</taxon>
        <taxon>Tetranychus</taxon>
    </lineage>
</organism>
<evidence type="ECO:0000256" key="14">
    <source>
        <dbReference type="ARBA" id="ARBA00049296"/>
    </source>
</evidence>
<dbReference type="EnsemblMetazoa" id="tetur02g01530.1">
    <property type="protein sequence ID" value="tetur02g01530.1"/>
    <property type="gene ID" value="tetur02g01530"/>
</dbReference>
<evidence type="ECO:0000313" key="19">
    <source>
        <dbReference type="Proteomes" id="UP000015104"/>
    </source>
</evidence>
<dbReference type="OMA" id="IPTHTHR"/>
<keyword evidence="19" id="KW-1185">Reference proteome</keyword>
<dbReference type="EMBL" id="CAEY01000779">
    <property type="status" value="NOT_ANNOTATED_CDS"/>
    <property type="molecule type" value="Genomic_DNA"/>
</dbReference>
<evidence type="ECO:0000256" key="4">
    <source>
        <dbReference type="ARBA" id="ARBA00022692"/>
    </source>
</evidence>
<comment type="catalytic activity">
    <reaction evidence="12">
        <text>9-(9Z-octadecenoyloxy)-octadecanoate + H2O = 9-hydroxy-octadecanoate + (9Z)-octadecenoate + H(+)</text>
        <dbReference type="Rhea" id="RHEA:52048"/>
        <dbReference type="ChEBI" id="CHEBI:15377"/>
        <dbReference type="ChEBI" id="CHEBI:15378"/>
        <dbReference type="ChEBI" id="CHEBI:30823"/>
        <dbReference type="ChEBI" id="CHEBI:136282"/>
        <dbReference type="ChEBI" id="CHEBI:136286"/>
    </reaction>
    <physiologicalReaction direction="left-to-right" evidence="12">
        <dbReference type="Rhea" id="RHEA:52049"/>
    </physiologicalReaction>
</comment>
<feature type="transmembrane region" description="Helical" evidence="17">
    <location>
        <begin position="59"/>
        <end position="82"/>
    </location>
</feature>
<dbReference type="Pfam" id="PF04750">
    <property type="entry name" value="Far-17a_AIG1"/>
    <property type="match status" value="1"/>
</dbReference>
<evidence type="ECO:0000256" key="15">
    <source>
        <dbReference type="ARBA" id="ARBA00049322"/>
    </source>
</evidence>
<comment type="catalytic activity">
    <reaction evidence="10">
        <text>12-octadecanoyloxy-octadecanoate + H2O = 12-hydroxyoctadecanoate + octadecanoate + H(+)</text>
        <dbReference type="Rhea" id="RHEA:52080"/>
        <dbReference type="ChEBI" id="CHEBI:15377"/>
        <dbReference type="ChEBI" id="CHEBI:15378"/>
        <dbReference type="ChEBI" id="CHEBI:25629"/>
        <dbReference type="ChEBI" id="CHEBI:84201"/>
        <dbReference type="ChEBI" id="CHEBI:136330"/>
    </reaction>
    <physiologicalReaction direction="left-to-right" evidence="10">
        <dbReference type="Rhea" id="RHEA:52081"/>
    </physiologicalReaction>
</comment>
<dbReference type="InterPro" id="IPR006838">
    <property type="entry name" value="ADTRP_AIG1"/>
</dbReference>
<feature type="transmembrane region" description="Helical" evidence="17">
    <location>
        <begin position="7"/>
        <end position="27"/>
    </location>
</feature>
<evidence type="ECO:0000256" key="7">
    <source>
        <dbReference type="ARBA" id="ARBA00047368"/>
    </source>
</evidence>
<dbReference type="OrthoDB" id="1898221at2759"/>